<dbReference type="InterPro" id="IPR051792">
    <property type="entry name" value="GGT_bact"/>
</dbReference>
<dbReference type="InterPro" id="IPR029055">
    <property type="entry name" value="Ntn_hydrolases_N"/>
</dbReference>
<evidence type="ECO:0000256" key="3">
    <source>
        <dbReference type="ARBA" id="ARBA00022801"/>
    </source>
</evidence>
<keyword evidence="4" id="KW-0865">Zymogen</keyword>
<dbReference type="InterPro" id="IPR043137">
    <property type="entry name" value="GGT_ssub_C"/>
</dbReference>
<keyword evidence="6" id="KW-1185">Reference proteome</keyword>
<sequence>MHTPLPRNPPYRAMIVAPQPEAVDTGAEILAVGGNAVDAAIAAALVQGVVDPLMCGIGGMAVIQIVTPDGERHIIDGLGSSPSGVTDDMWLPKFLGVSDDGFNYLLEGMVNEAGPQAVATPGSLRAWHRAHELHGSLPWKDLFTHAIRIARRWVWRPHNFGMAAPTVPDSRIMGIGDKLGLTPDGARIYLDADGNRPQIGTAIENPELAETLAVIAAQGVEAFYSGEIAGIIDESMRRDGGVLRKVDLEEYALLEPEPVTGTFRGLTVSVPPPAAGGVQTMQTLALMDRFDFSGLDHNSPEHIRILTEAQKYALADKERLWSSADAARADYEALLDTAYLDSLAARIRAGEKADVETARYESPDTTHLNVMDDSGFTVSMTHTLGTPSGYIPTGTGFMLNGAMATFDPRPGRANSLAPGRRRNTTMTPTVVLDGDTPVVAIGAPGAAWITPAIAQGLSNILDFGMTAQEAVMAPRAVATSNAIDISNAVPRRTQLALEAQGFTVRRSPLTYAFAGVHAITRFDGRFAGGADPQRDGYVAGVK</sequence>
<accession>A0ABN2T5U7</accession>
<evidence type="ECO:0000256" key="4">
    <source>
        <dbReference type="ARBA" id="ARBA00023145"/>
    </source>
</evidence>
<comment type="similarity">
    <text evidence="1">Belongs to the gamma-glutamyltransferase family.</text>
</comment>
<dbReference type="PANTHER" id="PTHR43199">
    <property type="entry name" value="GLUTATHIONE HYDROLASE"/>
    <property type="match status" value="1"/>
</dbReference>
<dbReference type="RefSeq" id="WP_344306028.1">
    <property type="nucleotide sequence ID" value="NZ_BAAANO010000002.1"/>
</dbReference>
<dbReference type="Pfam" id="PF01019">
    <property type="entry name" value="G_glu_transpept"/>
    <property type="match status" value="1"/>
</dbReference>
<evidence type="ECO:0000256" key="2">
    <source>
        <dbReference type="ARBA" id="ARBA00022679"/>
    </source>
</evidence>
<dbReference type="Gene3D" id="1.10.246.130">
    <property type="match status" value="1"/>
</dbReference>
<dbReference type="EMBL" id="BAAANO010000002">
    <property type="protein sequence ID" value="GAA1998082.1"/>
    <property type="molecule type" value="Genomic_DNA"/>
</dbReference>
<dbReference type="SUPFAM" id="SSF56235">
    <property type="entry name" value="N-terminal nucleophile aminohydrolases (Ntn hydrolases)"/>
    <property type="match status" value="1"/>
</dbReference>
<dbReference type="Proteomes" id="UP001500755">
    <property type="component" value="Unassembled WGS sequence"/>
</dbReference>
<dbReference type="PRINTS" id="PR01210">
    <property type="entry name" value="GGTRANSPTASE"/>
</dbReference>
<evidence type="ECO:0000313" key="6">
    <source>
        <dbReference type="Proteomes" id="UP001500755"/>
    </source>
</evidence>
<dbReference type="PANTHER" id="PTHR43199:SF1">
    <property type="entry name" value="GLUTATHIONE HYDROLASE PROENZYME"/>
    <property type="match status" value="1"/>
</dbReference>
<dbReference type="InterPro" id="IPR043138">
    <property type="entry name" value="GGT_lsub"/>
</dbReference>
<organism evidence="5 6">
    <name type="scientific">Brevibacterium samyangense</name>
    <dbReference type="NCBI Taxonomy" id="366888"/>
    <lineage>
        <taxon>Bacteria</taxon>
        <taxon>Bacillati</taxon>
        <taxon>Actinomycetota</taxon>
        <taxon>Actinomycetes</taxon>
        <taxon>Micrococcales</taxon>
        <taxon>Brevibacteriaceae</taxon>
        <taxon>Brevibacterium</taxon>
    </lineage>
</organism>
<name>A0ABN2T5U7_9MICO</name>
<keyword evidence="2" id="KW-0808">Transferase</keyword>
<gene>
    <name evidence="5" type="primary">ggt</name>
    <name evidence="5" type="ORF">GCM10009755_01580</name>
</gene>
<keyword evidence="3" id="KW-0378">Hydrolase</keyword>
<dbReference type="Gene3D" id="3.60.20.40">
    <property type="match status" value="1"/>
</dbReference>
<evidence type="ECO:0000256" key="1">
    <source>
        <dbReference type="ARBA" id="ARBA00009381"/>
    </source>
</evidence>
<proteinExistence type="inferred from homology"/>
<comment type="caution">
    <text evidence="5">The sequence shown here is derived from an EMBL/GenBank/DDBJ whole genome shotgun (WGS) entry which is preliminary data.</text>
</comment>
<evidence type="ECO:0000313" key="5">
    <source>
        <dbReference type="EMBL" id="GAA1998082.1"/>
    </source>
</evidence>
<protein>
    <submittedName>
        <fullName evidence="5">Gamma-glutamyltransferase</fullName>
    </submittedName>
</protein>
<reference evidence="5 6" key="1">
    <citation type="journal article" date="2019" name="Int. J. Syst. Evol. Microbiol.">
        <title>The Global Catalogue of Microorganisms (GCM) 10K type strain sequencing project: providing services to taxonomists for standard genome sequencing and annotation.</title>
        <authorList>
            <consortium name="The Broad Institute Genomics Platform"/>
            <consortium name="The Broad Institute Genome Sequencing Center for Infectious Disease"/>
            <person name="Wu L."/>
            <person name="Ma J."/>
        </authorList>
    </citation>
    <scope>NUCLEOTIDE SEQUENCE [LARGE SCALE GENOMIC DNA]</scope>
    <source>
        <strain evidence="5 6">JCM 14546</strain>
    </source>
</reference>